<protein>
    <submittedName>
        <fullName evidence="1">Uncharacterized protein</fullName>
    </submittedName>
</protein>
<reference evidence="2" key="2">
    <citation type="submission" date="2015-01" db="EMBL/GenBank/DDBJ databases">
        <title>Evolutionary Origins and Diversification of the Mycorrhizal Mutualists.</title>
        <authorList>
            <consortium name="DOE Joint Genome Institute"/>
            <consortium name="Mycorrhizal Genomics Consortium"/>
            <person name="Kohler A."/>
            <person name="Kuo A."/>
            <person name="Nagy L.G."/>
            <person name="Floudas D."/>
            <person name="Copeland A."/>
            <person name="Barry K.W."/>
            <person name="Cichocki N."/>
            <person name="Veneault-Fourrey C."/>
            <person name="LaButti K."/>
            <person name="Lindquist E.A."/>
            <person name="Lipzen A."/>
            <person name="Lundell T."/>
            <person name="Morin E."/>
            <person name="Murat C."/>
            <person name="Riley R."/>
            <person name="Ohm R."/>
            <person name="Sun H."/>
            <person name="Tunlid A."/>
            <person name="Henrissat B."/>
            <person name="Grigoriev I.V."/>
            <person name="Hibbett D.S."/>
            <person name="Martin F."/>
        </authorList>
    </citation>
    <scope>NUCLEOTIDE SEQUENCE [LARGE SCALE GENOMIC DNA]</scope>
    <source>
        <strain evidence="2">Marx 270</strain>
    </source>
</reference>
<proteinExistence type="predicted"/>
<sequence length="53" mass="5955">MCTKHDQASIPNIHWHTQRLSHRGGKCDRSGFLGVLPPLTGVEFVRLLESGDR</sequence>
<evidence type="ECO:0000313" key="2">
    <source>
        <dbReference type="Proteomes" id="UP000054217"/>
    </source>
</evidence>
<dbReference type="HOGENOM" id="CLU_3069664_0_0_1"/>
<dbReference type="Proteomes" id="UP000054217">
    <property type="component" value="Unassembled WGS sequence"/>
</dbReference>
<organism evidence="1 2">
    <name type="scientific">Pisolithus tinctorius Marx 270</name>
    <dbReference type="NCBI Taxonomy" id="870435"/>
    <lineage>
        <taxon>Eukaryota</taxon>
        <taxon>Fungi</taxon>
        <taxon>Dikarya</taxon>
        <taxon>Basidiomycota</taxon>
        <taxon>Agaricomycotina</taxon>
        <taxon>Agaricomycetes</taxon>
        <taxon>Agaricomycetidae</taxon>
        <taxon>Boletales</taxon>
        <taxon>Sclerodermatineae</taxon>
        <taxon>Pisolithaceae</taxon>
        <taxon>Pisolithus</taxon>
    </lineage>
</organism>
<dbReference type="InParanoid" id="A0A0C3PHS2"/>
<reference evidence="1 2" key="1">
    <citation type="submission" date="2014-04" db="EMBL/GenBank/DDBJ databases">
        <authorList>
            <consortium name="DOE Joint Genome Institute"/>
            <person name="Kuo A."/>
            <person name="Kohler A."/>
            <person name="Costa M.D."/>
            <person name="Nagy L.G."/>
            <person name="Floudas D."/>
            <person name="Copeland A."/>
            <person name="Barry K.W."/>
            <person name="Cichocki N."/>
            <person name="Veneault-Fourrey C."/>
            <person name="LaButti K."/>
            <person name="Lindquist E.A."/>
            <person name="Lipzen A."/>
            <person name="Lundell T."/>
            <person name="Morin E."/>
            <person name="Murat C."/>
            <person name="Sun H."/>
            <person name="Tunlid A."/>
            <person name="Henrissat B."/>
            <person name="Grigoriev I.V."/>
            <person name="Hibbett D.S."/>
            <person name="Martin F."/>
            <person name="Nordberg H.P."/>
            <person name="Cantor M.N."/>
            <person name="Hua S.X."/>
        </authorList>
    </citation>
    <scope>NUCLEOTIDE SEQUENCE [LARGE SCALE GENOMIC DNA]</scope>
    <source>
        <strain evidence="1 2">Marx 270</strain>
    </source>
</reference>
<accession>A0A0C3PHS2</accession>
<dbReference type="EMBL" id="KN831959">
    <property type="protein sequence ID" value="KIO07584.1"/>
    <property type="molecule type" value="Genomic_DNA"/>
</dbReference>
<evidence type="ECO:0000313" key="1">
    <source>
        <dbReference type="EMBL" id="KIO07584.1"/>
    </source>
</evidence>
<keyword evidence="2" id="KW-1185">Reference proteome</keyword>
<name>A0A0C3PHS2_PISTI</name>
<dbReference type="AlphaFoldDB" id="A0A0C3PHS2"/>
<gene>
    <name evidence="1" type="ORF">M404DRAFT_389150</name>
</gene>